<proteinExistence type="predicted"/>
<reference evidence="2 3" key="1">
    <citation type="submission" date="2019-06" db="EMBL/GenBank/DDBJ databases">
        <title>Sequencing the genomes of 1000 actinobacteria strains.</title>
        <authorList>
            <person name="Klenk H.-P."/>
        </authorList>
    </citation>
    <scope>NUCLEOTIDE SEQUENCE [LARGE SCALE GENOMIC DNA]</scope>
    <source>
        <strain evidence="2 3">DSM 45671</strain>
    </source>
</reference>
<dbReference type="AlphaFoldDB" id="A0A561SZJ5"/>
<gene>
    <name evidence="2" type="ORF">FHX44_116221</name>
</gene>
<dbReference type="GO" id="GO:0016020">
    <property type="term" value="C:membrane"/>
    <property type="evidence" value="ECO:0007669"/>
    <property type="project" value="InterPro"/>
</dbReference>
<accession>A0A561SZJ5</accession>
<feature type="transmembrane region" description="Helical" evidence="1">
    <location>
        <begin position="56"/>
        <end position="79"/>
    </location>
</feature>
<keyword evidence="3" id="KW-1185">Reference proteome</keyword>
<dbReference type="Pfam" id="PF01252">
    <property type="entry name" value="Peptidase_A8"/>
    <property type="match status" value="1"/>
</dbReference>
<dbReference type="EMBL" id="VIWU01000001">
    <property type="protein sequence ID" value="TWF80278.1"/>
    <property type="molecule type" value="Genomic_DNA"/>
</dbReference>
<evidence type="ECO:0000256" key="1">
    <source>
        <dbReference type="SAM" id="Phobius"/>
    </source>
</evidence>
<keyword evidence="2" id="KW-0449">Lipoprotein</keyword>
<dbReference type="InterPro" id="IPR001872">
    <property type="entry name" value="Peptidase_A8"/>
</dbReference>
<sequence length="157" mass="16175">MQQSPYPARNGHLAGKVALTVVAADAVSKSVALWALADAPRKFPGDMLENSLVSSAGSWLGSGAAPTMAALDVVVLVILAGLVRYVSNPQWAFAAGLAGGAAASDLIDRIARPPGPLRGALIHWIETPWLPSFNLADVAYAGAALLAVSLLRPPRTT</sequence>
<organism evidence="2 3">
    <name type="scientific">Pseudonocardia hierapolitana</name>
    <dbReference type="NCBI Taxonomy" id="1128676"/>
    <lineage>
        <taxon>Bacteria</taxon>
        <taxon>Bacillati</taxon>
        <taxon>Actinomycetota</taxon>
        <taxon>Actinomycetes</taxon>
        <taxon>Pseudonocardiales</taxon>
        <taxon>Pseudonocardiaceae</taxon>
        <taxon>Pseudonocardia</taxon>
    </lineage>
</organism>
<dbReference type="GO" id="GO:0004190">
    <property type="term" value="F:aspartic-type endopeptidase activity"/>
    <property type="evidence" value="ECO:0007669"/>
    <property type="project" value="InterPro"/>
</dbReference>
<dbReference type="GO" id="GO:0006508">
    <property type="term" value="P:proteolysis"/>
    <property type="evidence" value="ECO:0007669"/>
    <property type="project" value="InterPro"/>
</dbReference>
<dbReference type="RefSeq" id="WP_147258986.1">
    <property type="nucleotide sequence ID" value="NZ_VIWU01000001.1"/>
</dbReference>
<evidence type="ECO:0000313" key="2">
    <source>
        <dbReference type="EMBL" id="TWF80278.1"/>
    </source>
</evidence>
<keyword evidence="1" id="KW-1133">Transmembrane helix</keyword>
<evidence type="ECO:0000313" key="3">
    <source>
        <dbReference type="Proteomes" id="UP000321261"/>
    </source>
</evidence>
<dbReference type="Proteomes" id="UP000321261">
    <property type="component" value="Unassembled WGS sequence"/>
</dbReference>
<keyword evidence="1" id="KW-0472">Membrane</keyword>
<keyword evidence="1" id="KW-0812">Transmembrane</keyword>
<comment type="caution">
    <text evidence="2">The sequence shown here is derived from an EMBL/GenBank/DDBJ whole genome shotgun (WGS) entry which is preliminary data.</text>
</comment>
<feature type="transmembrane region" description="Helical" evidence="1">
    <location>
        <begin position="12"/>
        <end position="36"/>
    </location>
</feature>
<protein>
    <submittedName>
        <fullName evidence="2">Lipoprotein signal peptidase</fullName>
    </submittedName>
</protein>
<name>A0A561SZJ5_9PSEU</name>